<comment type="caution">
    <text evidence="1">The sequence shown here is derived from an EMBL/GenBank/DDBJ whole genome shotgun (WGS) entry which is preliminary data.</text>
</comment>
<name>A0A427TWJ0_9BACI</name>
<evidence type="ECO:0000313" key="1">
    <source>
        <dbReference type="EMBL" id="RSD28686.1"/>
    </source>
</evidence>
<dbReference type="RefSeq" id="WP_125478648.1">
    <property type="nucleotide sequence ID" value="NZ_RSFW01000006.1"/>
</dbReference>
<dbReference type="EMBL" id="RSFW01000006">
    <property type="protein sequence ID" value="RSD28686.1"/>
    <property type="molecule type" value="Genomic_DNA"/>
</dbReference>
<accession>A0A427TWJ0</accession>
<organism evidence="1 2">
    <name type="scientific">Mesobacillus subterraneus</name>
    <dbReference type="NCBI Taxonomy" id="285983"/>
    <lineage>
        <taxon>Bacteria</taxon>
        <taxon>Bacillati</taxon>
        <taxon>Bacillota</taxon>
        <taxon>Bacilli</taxon>
        <taxon>Bacillales</taxon>
        <taxon>Bacillaceae</taxon>
        <taxon>Mesobacillus</taxon>
    </lineage>
</organism>
<evidence type="ECO:0008006" key="3">
    <source>
        <dbReference type="Google" id="ProtNLM"/>
    </source>
</evidence>
<gene>
    <name evidence="1" type="ORF">EJA10_03675</name>
</gene>
<protein>
    <recommendedName>
        <fullName evidence="3">DUF3888 domain-containing protein</fullName>
    </recommendedName>
</protein>
<proteinExistence type="predicted"/>
<dbReference type="OrthoDB" id="2820567at2"/>
<sequence length="121" mass="14017">MKKIIMMFVVGLLLVGWNGIPKNELLEETLYSRYHSYLEQTYSDFILCPKIDKIERIDGDIRRHTVNASGLDYDGHHGDIPYDRIHFTLTDTPEKGVVINQVRLEKGIPEKESLKQCGKRN</sequence>
<dbReference type="Proteomes" id="UP000279911">
    <property type="component" value="Unassembled WGS sequence"/>
</dbReference>
<reference evidence="2" key="1">
    <citation type="submission" date="2018-12" db="EMBL/GenBank/DDBJ databases">
        <title>Bacillus chawlae sp. nov., Bacillus glennii sp. nov., and Bacillus saganii sp. nov. Isolated from the Vehicle Assembly Building at Kennedy Space Center where the Viking Spacecraft were Assembled.</title>
        <authorList>
            <person name="Seuylemezian A."/>
            <person name="Vaishampayan P."/>
        </authorList>
    </citation>
    <scope>NUCLEOTIDE SEQUENCE [LARGE SCALE GENOMIC DNA]</scope>
    <source>
        <strain evidence="2">DSM 13966</strain>
    </source>
</reference>
<dbReference type="AlphaFoldDB" id="A0A427TWJ0"/>
<evidence type="ECO:0000313" key="2">
    <source>
        <dbReference type="Proteomes" id="UP000279911"/>
    </source>
</evidence>